<dbReference type="EMBL" id="BFAD01000011">
    <property type="protein sequence ID" value="GBE87340.1"/>
    <property type="molecule type" value="Genomic_DNA"/>
</dbReference>
<evidence type="ECO:0000313" key="3">
    <source>
        <dbReference type="Proteomes" id="UP000287166"/>
    </source>
</evidence>
<feature type="compositionally biased region" description="Acidic residues" evidence="1">
    <location>
        <begin position="426"/>
        <end position="444"/>
    </location>
</feature>
<evidence type="ECO:0000256" key="1">
    <source>
        <dbReference type="SAM" id="MobiDB-lite"/>
    </source>
</evidence>
<feature type="compositionally biased region" description="Polar residues" evidence="1">
    <location>
        <begin position="1"/>
        <end position="16"/>
    </location>
</feature>
<dbReference type="AlphaFoldDB" id="A0A401GYV6"/>
<proteinExistence type="predicted"/>
<dbReference type="Proteomes" id="UP000287166">
    <property type="component" value="Unassembled WGS sequence"/>
</dbReference>
<feature type="compositionally biased region" description="Basic and acidic residues" evidence="1">
    <location>
        <begin position="60"/>
        <end position="91"/>
    </location>
</feature>
<feature type="region of interest" description="Disordered" evidence="1">
    <location>
        <begin position="517"/>
        <end position="537"/>
    </location>
</feature>
<comment type="caution">
    <text evidence="2">The sequence shown here is derived from an EMBL/GenBank/DDBJ whole genome shotgun (WGS) entry which is preliminary data.</text>
</comment>
<gene>
    <name evidence="2" type="ORF">SCP_1100150</name>
</gene>
<feature type="region of interest" description="Disordered" evidence="1">
    <location>
        <begin position="133"/>
        <end position="200"/>
    </location>
</feature>
<feature type="region of interest" description="Disordered" evidence="1">
    <location>
        <begin position="463"/>
        <end position="487"/>
    </location>
</feature>
<organism evidence="2 3">
    <name type="scientific">Sparassis crispa</name>
    <dbReference type="NCBI Taxonomy" id="139825"/>
    <lineage>
        <taxon>Eukaryota</taxon>
        <taxon>Fungi</taxon>
        <taxon>Dikarya</taxon>
        <taxon>Basidiomycota</taxon>
        <taxon>Agaricomycotina</taxon>
        <taxon>Agaricomycetes</taxon>
        <taxon>Polyporales</taxon>
        <taxon>Sparassidaceae</taxon>
        <taxon>Sparassis</taxon>
    </lineage>
</organism>
<evidence type="ECO:0000313" key="2">
    <source>
        <dbReference type="EMBL" id="GBE87340.1"/>
    </source>
</evidence>
<keyword evidence="3" id="KW-1185">Reference proteome</keyword>
<feature type="compositionally biased region" description="Basic residues" evidence="1">
    <location>
        <begin position="463"/>
        <end position="474"/>
    </location>
</feature>
<feature type="compositionally biased region" description="Low complexity" evidence="1">
    <location>
        <begin position="164"/>
        <end position="180"/>
    </location>
</feature>
<name>A0A401GYV6_9APHY</name>
<dbReference type="GeneID" id="38784257"/>
<accession>A0A401GYV6</accession>
<dbReference type="OrthoDB" id="2536714at2759"/>
<sequence length="537" mass="58327">MRQAKRTSSPTVSLSHETSPSGEPPSTPSPRGRPASRYPSSLALGEPGRVPLHRRGTSKTYERLEDLLREAGYKETRIFTPEAERAEEGRRGSVRGGVDAVVGFLAGWIPGAGKGEDSPGEDAVVAGNSEIGEPVAEENQSWTPPSPLGHRSSRTDYSHNKGKLLISSSPSSTTLASLHSYRSAHSSGRTASHMGTDAPPRVIQTTSQSLRPRASASDTLRTYAQVSAARGYLRHMVSAPNIPRQRLPLTCESSADRRSVCLDERAPPALPARWFESISKAVLGSDTGRAHMGGPVPSSSRDERARSSKFTLSDRTNHPAVGRASGLPRGLSAYLQRSETAPGAVSTAQVMCRSAPASRSSSRVRGRTSFGSFRDPPHSSKRRQGKGGVPILASTHIENELWGLQWVDRGRLLVPRAGAESVIENREDEEEEEEDDDDDDDEGELDLARILVPPKRQYSIQSLRKHLHTGRRPPSRGGVRDDEDDDIVGGHWRTRRGSMDEGQHAYAWAALGAPGFERPAKRRTGIPRGWTGLGRRS</sequence>
<feature type="compositionally biased region" description="Low complexity" evidence="1">
    <location>
        <begin position="353"/>
        <end position="374"/>
    </location>
</feature>
<feature type="region of interest" description="Disordered" evidence="1">
    <location>
        <begin position="352"/>
        <end position="389"/>
    </location>
</feature>
<dbReference type="InParanoid" id="A0A401GYV6"/>
<reference evidence="2 3" key="1">
    <citation type="journal article" date="2018" name="Sci. Rep.">
        <title>Genome sequence of the cauliflower mushroom Sparassis crispa (Hanabiratake) and its association with beneficial usage.</title>
        <authorList>
            <person name="Kiyama R."/>
            <person name="Furutani Y."/>
            <person name="Kawaguchi K."/>
            <person name="Nakanishi T."/>
        </authorList>
    </citation>
    <scope>NUCLEOTIDE SEQUENCE [LARGE SCALE GENOMIC DNA]</scope>
</reference>
<feature type="region of interest" description="Disordered" evidence="1">
    <location>
        <begin position="285"/>
        <end position="325"/>
    </location>
</feature>
<feature type="region of interest" description="Disordered" evidence="1">
    <location>
        <begin position="421"/>
        <end position="444"/>
    </location>
</feature>
<feature type="region of interest" description="Disordered" evidence="1">
    <location>
        <begin position="1"/>
        <end position="93"/>
    </location>
</feature>
<protein>
    <submittedName>
        <fullName evidence="2">Uncharacterized protein</fullName>
    </submittedName>
</protein>
<dbReference type="RefSeq" id="XP_027618253.1">
    <property type="nucleotide sequence ID" value="XM_027762452.1"/>
</dbReference>